<evidence type="ECO:0000313" key="2">
    <source>
        <dbReference type="Proteomes" id="UP001305414"/>
    </source>
</evidence>
<dbReference type="Proteomes" id="UP001305414">
    <property type="component" value="Unassembled WGS sequence"/>
</dbReference>
<keyword evidence="2" id="KW-1185">Reference proteome</keyword>
<evidence type="ECO:0000313" key="1">
    <source>
        <dbReference type="EMBL" id="KAK5627757.1"/>
    </source>
</evidence>
<name>A0AAN7Z3G8_9PEZI</name>
<organism evidence="1 2">
    <name type="scientific">Xylaria bambusicola</name>
    <dbReference type="NCBI Taxonomy" id="326684"/>
    <lineage>
        <taxon>Eukaryota</taxon>
        <taxon>Fungi</taxon>
        <taxon>Dikarya</taxon>
        <taxon>Ascomycota</taxon>
        <taxon>Pezizomycotina</taxon>
        <taxon>Sordariomycetes</taxon>
        <taxon>Xylariomycetidae</taxon>
        <taxon>Xylariales</taxon>
        <taxon>Xylariaceae</taxon>
        <taxon>Xylaria</taxon>
    </lineage>
</organism>
<reference evidence="1 2" key="1">
    <citation type="submission" date="2023-10" db="EMBL/GenBank/DDBJ databases">
        <title>Draft genome sequence of Xylaria bambusicola isolate GMP-LS, the root and basal stem rot pathogen of sugarcane in Indonesia.</title>
        <authorList>
            <person name="Selvaraj P."/>
            <person name="Muralishankar V."/>
            <person name="Muruganantham S."/>
            <person name="Sp S."/>
            <person name="Haryani S."/>
            <person name="Lau K.J.X."/>
            <person name="Naqvi N.I."/>
        </authorList>
    </citation>
    <scope>NUCLEOTIDE SEQUENCE [LARGE SCALE GENOMIC DNA]</scope>
    <source>
        <strain evidence="1">GMP-LS</strain>
    </source>
</reference>
<sequence length="66" mass="7648">MSDYYVCAGARYVGYLPAQSIDDHEDEFIERRSGRRPVFKILILRKARQEGLIGEEARGEDQDSDR</sequence>
<accession>A0AAN7Z3G8</accession>
<proteinExistence type="predicted"/>
<dbReference type="EMBL" id="JAWHQM010000006">
    <property type="protein sequence ID" value="KAK5627757.1"/>
    <property type="molecule type" value="Genomic_DNA"/>
</dbReference>
<dbReference type="AlphaFoldDB" id="A0AAN7Z3G8"/>
<protein>
    <submittedName>
        <fullName evidence="1">Uncharacterized protein</fullName>
    </submittedName>
</protein>
<gene>
    <name evidence="1" type="ORF">RRF57_003472</name>
</gene>
<comment type="caution">
    <text evidence="1">The sequence shown here is derived from an EMBL/GenBank/DDBJ whole genome shotgun (WGS) entry which is preliminary data.</text>
</comment>